<dbReference type="Proteomes" id="UP000571857">
    <property type="component" value="Unassembled WGS sequence"/>
</dbReference>
<evidence type="ECO:0000313" key="3">
    <source>
        <dbReference type="EMBL" id="MDT2690477.1"/>
    </source>
</evidence>
<name>A0A1L8U0S7_ENTGA</name>
<dbReference type="Proteomes" id="UP000439965">
    <property type="component" value="Unassembled WGS sequence"/>
</dbReference>
<gene>
    <name evidence="5" type="ORF">EGM181_09250</name>
    <name evidence="4" type="ORF">GTI89_09805</name>
    <name evidence="1" type="ORF">HWH42_13560</name>
    <name evidence="6" type="ORF">NCTC12360_00809</name>
    <name evidence="3" type="ORF">P7E30_09715</name>
    <name evidence="2" type="ORF">QRX88_16000</name>
</gene>
<reference evidence="3" key="5">
    <citation type="submission" date="2023-03" db="EMBL/GenBank/DDBJ databases">
        <authorList>
            <person name="Shen W."/>
            <person name="Cai J."/>
        </authorList>
    </citation>
    <scope>NUCLEOTIDE SEQUENCE</scope>
    <source>
        <strain evidence="3">K69-2</strain>
    </source>
</reference>
<evidence type="ECO:0000313" key="6">
    <source>
        <dbReference type="EMBL" id="STD82384.1"/>
    </source>
</evidence>
<reference evidence="4 8" key="2">
    <citation type="submission" date="2019-04" db="EMBL/GenBank/DDBJ databases">
        <title>Step-wise assembly of the neonatal virome modulated by breast feeding.</title>
        <authorList>
            <person name="Liang G."/>
            <person name="Bushman F."/>
        </authorList>
    </citation>
    <scope>NUCLEOTIDE SEQUENCE [LARGE SCALE GENOMIC DNA]</scope>
    <source>
        <strain evidence="4 8">E3404</strain>
    </source>
</reference>
<evidence type="ECO:0000313" key="7">
    <source>
        <dbReference type="Proteomes" id="UP000254807"/>
    </source>
</evidence>
<organism evidence="1 10">
    <name type="scientific">Enterococcus gallinarum</name>
    <dbReference type="NCBI Taxonomy" id="1353"/>
    <lineage>
        <taxon>Bacteria</taxon>
        <taxon>Bacillati</taxon>
        <taxon>Bacillota</taxon>
        <taxon>Bacilli</taxon>
        <taxon>Lactobacillales</taxon>
        <taxon>Enterococcaceae</taxon>
        <taxon>Enterococcus</taxon>
    </lineage>
</organism>
<evidence type="ECO:0000313" key="4">
    <source>
        <dbReference type="EMBL" id="MXS26352.1"/>
    </source>
</evidence>
<reference evidence="2 11" key="6">
    <citation type="submission" date="2023-06" db="EMBL/GenBank/DDBJ databases">
        <title>Acute promotion of culturable opportunistic pathogens and persistent increase of antibiotic resistance following antibiotic exposure in mouse gut microbiota.</title>
        <authorList>
            <person name="Li L."/>
            <person name="Wang B."/>
            <person name="Sun Y."/>
            <person name="Wang M."/>
            <person name="Xu H."/>
        </authorList>
    </citation>
    <scope>NUCLEOTIDE SEQUENCE [LARGE SCALE GENOMIC DNA]</scope>
    <source>
        <strain evidence="2 11">CRI2_2</strain>
    </source>
</reference>
<evidence type="ECO:0000313" key="8">
    <source>
        <dbReference type="Proteomes" id="UP000439965"/>
    </source>
</evidence>
<evidence type="ECO:0000313" key="10">
    <source>
        <dbReference type="Proteomes" id="UP000571857"/>
    </source>
</evidence>
<dbReference type="OrthoDB" id="2192524at2"/>
<keyword evidence="7" id="KW-1185">Reference proteome</keyword>
<reference evidence="6 7" key="1">
    <citation type="submission" date="2018-06" db="EMBL/GenBank/DDBJ databases">
        <authorList>
            <consortium name="Pathogen Informatics"/>
            <person name="Doyle S."/>
        </authorList>
    </citation>
    <scope>NUCLEOTIDE SEQUENCE [LARGE SCALE GENOMIC DNA]</scope>
    <source>
        <strain evidence="6 7">NCTC12360</strain>
    </source>
</reference>
<evidence type="ECO:0000313" key="1">
    <source>
        <dbReference type="EMBL" id="MBA0973595.1"/>
    </source>
</evidence>
<dbReference type="EMBL" id="JASUBT010000014">
    <property type="protein sequence ID" value="MDL4937205.1"/>
    <property type="molecule type" value="Genomic_DNA"/>
</dbReference>
<dbReference type="EMBL" id="UFYW01000001">
    <property type="protein sequence ID" value="STD82384.1"/>
    <property type="molecule type" value="Genomic_DNA"/>
</dbReference>
<dbReference type="EMBL" id="CP050485">
    <property type="protein sequence ID" value="QOG27418.1"/>
    <property type="molecule type" value="Genomic_DNA"/>
</dbReference>
<reference evidence="5 9" key="3">
    <citation type="submission" date="2020-03" db="EMBL/GenBank/DDBJ databases">
        <title>Characterization of ganglioside-mimicking enterococci.</title>
        <authorList>
            <person name="Patry R.T."/>
            <person name="Nothaft H."/>
            <person name="Bridger R."/>
            <person name="Shajahan A."/>
            <person name="Huynh S."/>
            <person name="Sanchez S."/>
            <person name="Azadi P."/>
            <person name="Cooper K."/>
            <person name="Miller W.G."/>
            <person name="Parker C.T."/>
            <person name="Wells L."/>
            <person name="Szymanski C.M."/>
        </authorList>
    </citation>
    <scope>NUCLEOTIDE SEQUENCE [LARGE SCALE GENOMIC DNA]</scope>
    <source>
        <strain evidence="5 9">EGM181</strain>
    </source>
</reference>
<sequence>MNKEEFRTVTNEVVQGIVIVKNDNQNVWIIQDKEGYFHVVSKTA</sequence>
<dbReference type="GeneID" id="93224184"/>
<dbReference type="AlphaFoldDB" id="A0A1L8U0S7"/>
<dbReference type="Proteomes" id="UP001183682">
    <property type="component" value="Unassembled WGS sequence"/>
</dbReference>
<dbReference type="Proteomes" id="UP000516696">
    <property type="component" value="Chromosome"/>
</dbReference>
<proteinExistence type="predicted"/>
<dbReference type="EMBL" id="JABXJK010000075">
    <property type="protein sequence ID" value="MBA0973595.1"/>
    <property type="molecule type" value="Genomic_DNA"/>
</dbReference>
<dbReference type="Proteomes" id="UP001241571">
    <property type="component" value="Unassembled WGS sequence"/>
</dbReference>
<evidence type="ECO:0000313" key="2">
    <source>
        <dbReference type="EMBL" id="MDL4937205.1"/>
    </source>
</evidence>
<dbReference type="Proteomes" id="UP000254807">
    <property type="component" value="Unassembled WGS sequence"/>
</dbReference>
<reference evidence="1 10" key="4">
    <citation type="submission" date="2020-06" db="EMBL/GenBank/DDBJ databases">
        <title>Crossreactivity between MHC class I-restricted antigens from cancer cells and an enterococcal bacteriophage.</title>
        <authorList>
            <person name="Fluckiger A."/>
            <person name="Daillere R."/>
            <person name="Sassi M."/>
            <person name="Cattoir V."/>
            <person name="Kroemer G."/>
            <person name="Zitvogel L."/>
        </authorList>
    </citation>
    <scope>NUCLEOTIDE SEQUENCE [LARGE SCALE GENOMIC DNA]</scope>
    <source>
        <strain evidence="1 10">EG4</strain>
    </source>
</reference>
<dbReference type="RefSeq" id="WP_005473255.1">
    <property type="nucleotide sequence ID" value="NZ_BSYC01000001.1"/>
</dbReference>
<dbReference type="EMBL" id="WVTI01000007">
    <property type="protein sequence ID" value="MXS26352.1"/>
    <property type="molecule type" value="Genomic_DNA"/>
</dbReference>
<evidence type="ECO:0000313" key="9">
    <source>
        <dbReference type="Proteomes" id="UP000516696"/>
    </source>
</evidence>
<evidence type="ECO:0000313" key="11">
    <source>
        <dbReference type="Proteomes" id="UP001241571"/>
    </source>
</evidence>
<evidence type="ECO:0000313" key="5">
    <source>
        <dbReference type="EMBL" id="QOG27418.1"/>
    </source>
</evidence>
<accession>A0A1L8U0S7</accession>
<dbReference type="EMBL" id="JARPZN010000005">
    <property type="protein sequence ID" value="MDT2690477.1"/>
    <property type="molecule type" value="Genomic_DNA"/>
</dbReference>
<protein>
    <submittedName>
        <fullName evidence="1">Aldo/keto reductase</fullName>
    </submittedName>
</protein>